<accession>M1A9E0</accession>
<dbReference type="eggNOG" id="ENOG502QTCK">
    <property type="taxonomic scope" value="Eukaryota"/>
</dbReference>
<dbReference type="FunCoup" id="M1A9E0">
    <property type="interactions" value="152"/>
</dbReference>
<keyword evidence="4" id="KW-1185">Reference proteome</keyword>
<feature type="region of interest" description="Disordered" evidence="1">
    <location>
        <begin position="262"/>
        <end position="286"/>
    </location>
</feature>
<evidence type="ECO:0000313" key="4">
    <source>
        <dbReference type="Proteomes" id="UP000011115"/>
    </source>
</evidence>
<keyword evidence="2" id="KW-0812">Transmembrane</keyword>
<dbReference type="Gramene" id="RHC02H1G0999.2.1">
    <property type="protein sequence ID" value="RHC02H1G0999.2.1"/>
    <property type="gene ID" value="RHC02H1G0999.2"/>
</dbReference>
<proteinExistence type="predicted"/>
<dbReference type="Pfam" id="PF07891">
    <property type="entry name" value="DUF1666"/>
    <property type="match status" value="1"/>
</dbReference>
<dbReference type="ExpressionAtlas" id="M1A9E0">
    <property type="expression patterns" value="baseline and differential"/>
</dbReference>
<dbReference type="OrthoDB" id="772197at2759"/>
<sequence>MASLSHFLYQNLFLPLATVFAFVSLYLSPLFNSITTFVHRLRWCKAPLNKNSGFKDDYKRVVYDFPETEQQLGYESNVFKDVSEFPNSETKETEFNFTFKFPTYEEFCKSKEDKVEFVSSTFNIKSLTKAEVVETEDLKEVHSNIEAINEEDKKGDLSNLECDEHEINEEEKVDLCNLECDKDETEKTEEMNSMKEESDTRTEQFLKELDFTDDSLFQSEKDSISTDSDTVSTGFDHICYLMNKLVDSFSDGFLTDEDFGDEFELDNVNDPEMSEENQESDDDDSNSDIMEELRKLEQDQAPQFLSEDDFHENSYKLFGDSEDSENVESRNDDANNLETLWEHQELMEQLKLELRKVRDTGLPTILEESNTLKWEDLEPWKIDEKLQREDCMSELHKFYKSYRERMRKFDILTYQKMYAIGYLQKDPLKDPFQCVSRQRRAGPKLKSLISQNIKLFKHKRHNDNIDPMIKFIEELQSDLEVIYVGQMCLSWEFLHWQYGKALSLWDSDPRGTHTYNEVAGEFQQFQVLIQRFIENEHFQGPRVQYYIKSRYDLRNLLQVPLIREDRVKDKNKGRDRERDEYCITSDMLVEIVEESIRIFWQFVRADRNCSSMMVKGKKGTQHQELIKDLGDLELLMEVQKSLGKKEKKLKDGLKGECCILKRFKKNKENDSDQVLYFFSQVDMKLVTRVLNMSRLTTDQLVWCHNKLSSISFLHRKIHVDPSILLFPC</sequence>
<organism evidence="3 4">
    <name type="scientific">Solanum tuberosum</name>
    <name type="common">Potato</name>
    <dbReference type="NCBI Taxonomy" id="4113"/>
    <lineage>
        <taxon>Eukaryota</taxon>
        <taxon>Viridiplantae</taxon>
        <taxon>Streptophyta</taxon>
        <taxon>Embryophyta</taxon>
        <taxon>Tracheophyta</taxon>
        <taxon>Spermatophyta</taxon>
        <taxon>Magnoliopsida</taxon>
        <taxon>eudicotyledons</taxon>
        <taxon>Gunneridae</taxon>
        <taxon>Pentapetalae</taxon>
        <taxon>asterids</taxon>
        <taxon>lamiids</taxon>
        <taxon>Solanales</taxon>
        <taxon>Solanaceae</taxon>
        <taxon>Solanoideae</taxon>
        <taxon>Solaneae</taxon>
        <taxon>Solanum</taxon>
    </lineage>
</organism>
<dbReference type="PaxDb" id="4113-PGSC0003DMT400017747"/>
<dbReference type="STRING" id="4113.M1A9E0"/>
<dbReference type="InParanoid" id="M1A9E0"/>
<dbReference type="KEGG" id="sot:102604323"/>
<dbReference type="GeneID" id="102604323"/>
<gene>
    <name evidence="3" type="primary">LOC102604323</name>
</gene>
<dbReference type="OMA" id="GECCILK"/>
<dbReference type="PANTHER" id="PTHR46741">
    <property type="entry name" value="OS09G0413600 PROTEIN"/>
    <property type="match status" value="1"/>
</dbReference>
<keyword evidence="2" id="KW-1133">Transmembrane helix</keyword>
<reference evidence="4" key="1">
    <citation type="journal article" date="2011" name="Nature">
        <title>Genome sequence and analysis of the tuber crop potato.</title>
        <authorList>
            <consortium name="The Potato Genome Sequencing Consortium"/>
        </authorList>
    </citation>
    <scope>NUCLEOTIDE SEQUENCE [LARGE SCALE GENOMIC DNA]</scope>
    <source>
        <strain evidence="4">cv. DM1-3 516 R44</strain>
    </source>
</reference>
<dbReference type="HOGENOM" id="CLU_015578_0_0_1"/>
<dbReference type="EnsemblPlants" id="PGSC0003DMT400017747">
    <property type="protein sequence ID" value="PGSC0003DMT400017747"/>
    <property type="gene ID" value="PGSC0003DMG400006892"/>
</dbReference>
<dbReference type="AlphaFoldDB" id="M1A9E0"/>
<name>M1A9E0_SOLTU</name>
<evidence type="ECO:0000313" key="3">
    <source>
        <dbReference type="EnsemblPlants" id="PGSC0003DMT400017747"/>
    </source>
</evidence>
<keyword evidence="2" id="KW-0472">Membrane</keyword>
<evidence type="ECO:0000256" key="2">
    <source>
        <dbReference type="SAM" id="Phobius"/>
    </source>
</evidence>
<dbReference type="PANTHER" id="PTHR46741:SF8">
    <property type="entry name" value="RIBOSOMAL PROTEIN L34AE"/>
    <property type="match status" value="1"/>
</dbReference>
<protein>
    <submittedName>
        <fullName evidence="3">60S ribosomal protein L34</fullName>
    </submittedName>
</protein>
<dbReference type="Proteomes" id="UP000011115">
    <property type="component" value="Unassembled WGS sequence"/>
</dbReference>
<feature type="transmembrane region" description="Helical" evidence="2">
    <location>
        <begin position="12"/>
        <end position="31"/>
    </location>
</feature>
<dbReference type="Gramene" id="PGSC0003DMT400017747">
    <property type="protein sequence ID" value="PGSC0003DMT400017747"/>
    <property type="gene ID" value="PGSC0003DMG400006892"/>
</dbReference>
<dbReference type="RefSeq" id="XP_006357112.1">
    <property type="nucleotide sequence ID" value="XM_006357050.2"/>
</dbReference>
<reference evidence="3" key="2">
    <citation type="submission" date="2015-06" db="UniProtKB">
        <authorList>
            <consortium name="EnsemblPlants"/>
        </authorList>
    </citation>
    <scope>IDENTIFICATION</scope>
    <source>
        <strain evidence="3">DM1-3 516 R44</strain>
    </source>
</reference>
<dbReference type="InterPro" id="IPR012870">
    <property type="entry name" value="DUF1666"/>
</dbReference>
<evidence type="ECO:0000256" key="1">
    <source>
        <dbReference type="SAM" id="MobiDB-lite"/>
    </source>
</evidence>